<evidence type="ECO:0000313" key="4">
    <source>
        <dbReference type="Proteomes" id="UP001328107"/>
    </source>
</evidence>
<dbReference type="Proteomes" id="UP001328107">
    <property type="component" value="Unassembled WGS sequence"/>
</dbReference>
<organism evidence="3 4">
    <name type="scientific">Pristionchus mayeri</name>
    <dbReference type="NCBI Taxonomy" id="1317129"/>
    <lineage>
        <taxon>Eukaryota</taxon>
        <taxon>Metazoa</taxon>
        <taxon>Ecdysozoa</taxon>
        <taxon>Nematoda</taxon>
        <taxon>Chromadorea</taxon>
        <taxon>Rhabditida</taxon>
        <taxon>Rhabditina</taxon>
        <taxon>Diplogasteromorpha</taxon>
        <taxon>Diplogasteroidea</taxon>
        <taxon>Neodiplogasteridae</taxon>
        <taxon>Pristionchus</taxon>
    </lineage>
</organism>
<dbReference type="InterPro" id="IPR036867">
    <property type="entry name" value="R3H_dom_sf"/>
</dbReference>
<dbReference type="InterPro" id="IPR025952">
    <property type="entry name" value="R3H-assoc_dom"/>
</dbReference>
<evidence type="ECO:0000259" key="2">
    <source>
        <dbReference type="Pfam" id="PF13902"/>
    </source>
</evidence>
<keyword evidence="4" id="KW-1185">Reference proteome</keyword>
<feature type="compositionally biased region" description="Acidic residues" evidence="1">
    <location>
        <begin position="353"/>
        <end position="363"/>
    </location>
</feature>
<dbReference type="InterPro" id="IPR039629">
    <property type="entry name" value="R3HDM4"/>
</dbReference>
<dbReference type="GO" id="GO:0003676">
    <property type="term" value="F:nucleic acid binding"/>
    <property type="evidence" value="ECO:0007669"/>
    <property type="project" value="InterPro"/>
</dbReference>
<reference evidence="4" key="1">
    <citation type="submission" date="2022-10" db="EMBL/GenBank/DDBJ databases">
        <title>Genome assembly of Pristionchus species.</title>
        <authorList>
            <person name="Yoshida K."/>
            <person name="Sommer R.J."/>
        </authorList>
    </citation>
    <scope>NUCLEOTIDE SEQUENCE [LARGE SCALE GENOMIC DNA]</scope>
    <source>
        <strain evidence="4">RS5460</strain>
    </source>
</reference>
<sequence>LIAADHCPLRPATFTSQFPLCRPIMGVIRRSIEPKAIRIEECAEEFAYADYDLTESDAESVQNVRVVASASRTQKKKETRESRRLRRFHDSIETGGVTMRKHMGQRKWRRVENARFLLSMIDRNDIVDDFSDMIERNVTAFDELFNDSAKMAVWNDFIAKDEVEQARLLEEARCITRKETGAVQPGSWFRVGGRREAKIDEEEKEAKTVEKEEKGQGDTEDKRRHHPAYSASSCFARLSPKLRNFFNDKSLPWPLIDRVDRELREFFNGLPDGRWRRPIDNSRHRLAIHAVSAFLMLSSKTCRLEDKDVVEIENRRPYFIPPHSLLIAYLATKRKAPIEFIPDPRWPDDVLVEEEEEGEETDDDKTVVDQSESPLDSSFEIV</sequence>
<accession>A0AAN4ZFR6</accession>
<feature type="region of interest" description="Disordered" evidence="1">
    <location>
        <begin position="200"/>
        <end position="226"/>
    </location>
</feature>
<comment type="caution">
    <text evidence="3">The sequence shown here is derived from an EMBL/GenBank/DDBJ whole genome shotgun (WGS) entry which is preliminary data.</text>
</comment>
<feature type="region of interest" description="Disordered" evidence="1">
    <location>
        <begin position="353"/>
        <end position="382"/>
    </location>
</feature>
<protein>
    <recommendedName>
        <fullName evidence="2">R3H-associated N-terminal domain-containing protein</fullName>
    </recommendedName>
</protein>
<proteinExistence type="predicted"/>
<gene>
    <name evidence="3" type="ORF">PMAYCL1PPCAC_06345</name>
</gene>
<dbReference type="EMBL" id="BTRK01000002">
    <property type="protein sequence ID" value="GMR36150.1"/>
    <property type="molecule type" value="Genomic_DNA"/>
</dbReference>
<feature type="domain" description="R3H-associated N-terminal" evidence="2">
    <location>
        <begin position="98"/>
        <end position="174"/>
    </location>
</feature>
<dbReference type="PANTHER" id="PTHR32019:SF2">
    <property type="entry name" value="R3H DOMAIN-CONTAINING PROTEIN 4"/>
    <property type="match status" value="1"/>
</dbReference>
<name>A0AAN4ZFR6_9BILA</name>
<dbReference type="Pfam" id="PF13902">
    <property type="entry name" value="R3H-assoc"/>
    <property type="match status" value="1"/>
</dbReference>
<dbReference type="SUPFAM" id="SSF82708">
    <property type="entry name" value="R3H domain"/>
    <property type="match status" value="1"/>
</dbReference>
<feature type="non-terminal residue" evidence="3">
    <location>
        <position position="1"/>
    </location>
</feature>
<evidence type="ECO:0000313" key="3">
    <source>
        <dbReference type="EMBL" id="GMR36150.1"/>
    </source>
</evidence>
<dbReference type="PANTHER" id="PTHR32019">
    <property type="entry name" value="R3H DOMAIN-CONTAINING PROTEIN 4"/>
    <property type="match status" value="1"/>
</dbReference>
<feature type="compositionally biased region" description="Basic and acidic residues" evidence="1">
    <location>
        <begin position="204"/>
        <end position="222"/>
    </location>
</feature>
<dbReference type="AlphaFoldDB" id="A0AAN4ZFR6"/>
<evidence type="ECO:0000256" key="1">
    <source>
        <dbReference type="SAM" id="MobiDB-lite"/>
    </source>
</evidence>